<keyword evidence="6 13" id="KW-0732">Signal</keyword>
<evidence type="ECO:0000256" key="6">
    <source>
        <dbReference type="ARBA" id="ARBA00022729"/>
    </source>
</evidence>
<dbReference type="FunFam" id="3.80.10.10:FF:000041">
    <property type="entry name" value="LRR receptor-like serine/threonine-protein kinase ERECTA"/>
    <property type="match status" value="1"/>
</dbReference>
<sequence length="1021" mass="115614">MARFIFLFLAFLILITYVTIIGICNGNSVHAVCIDSEKEALLKFKQGIVDRTNRLASWLSDGDCCRWTGIVCDNMTGHVIELHLRTTPWEVDDYVYDYEAYDAYERSRLGGKISPSLLHLKHLRYLDLSNNDFGGIHIPKFFGSLGSLRYLNLSSANFGGEVPHHLGNLSNLKYLNLGNNNYSMYVKNLHWLSSLSSLEYLDLSYVNLSQASDWFHALNTLPSLVELHLSYCQLPYQVNPIASVNLLSLATLSLSMNYFQNLSVINWVFGLQNLISLDLSNTDIEGPISYGFRNLTLLKHLDLSYNYFNSSIPNWLYTFAPLESLDLHSNDLKGQISSEIEKMNSIVDLDLSYNSFEGRIPIRSIGNLCNLRSLSFSGVNLSLDISNVLEVFSVCVSNKLESLFLDNCQLYGQLTNQLGNFKILRELYLSRNSIFGSIPQFIGELSSVKILYLSHNKFKGNFPESFGQLSNLEVVDISNNFLEGTLLEKHLLNLTKLLVLIANGNPLILKVELDWIPPFQIRELGLSSWHLGPQFPHWLSSQTHLTYLDISNSGITCTIPSWFLDSSHHLSYLNLSQNQIHGQLPSIYSFNDPISQIFSYLTVLDLSNNLLSGSLFNFLCLGVNETTIGMFTLNLGNNFLSGELPDCWSRWPNLRVIVLENNSFTGKIPNSIGTLQFLRSLHLRKNNLSGEFPMSIRNCTILQTLDFGENELVGNIPSWMGRNLPYLTILSLRSNKFSGHIPRELCALNFLQILDVARNSLSGSLPSCVSNLSAMLYSANGSFRNYISYPVGHFIENLFLVMKSQFYEYGWTLNLVRVLDLSDNSLYGDIPWEITRLQGLQSLNLSHNHFTKRIPPNIGDMSSLESLDLSANKLLGSIPESMSKLSFLSYLNLSDNQLIGKIPLGTQLQSFDASCYGGNELCGLPLMKNCNEVNQRVPGTGNNVGKDMGRDKVNWLFVSMALGFIFGFWSVLSPLLISRQWRYAYYQCLDEMWQKGQSFWEYIFLKSYVVFFTSVFLFMFL</sequence>
<dbReference type="InterPro" id="IPR001611">
    <property type="entry name" value="Leu-rich_rpt"/>
</dbReference>
<evidence type="ECO:0000256" key="5">
    <source>
        <dbReference type="ARBA" id="ARBA00022692"/>
    </source>
</evidence>
<dbReference type="Pfam" id="PF08263">
    <property type="entry name" value="LRRNT_2"/>
    <property type="match status" value="1"/>
</dbReference>
<keyword evidence="5 12" id="KW-0812">Transmembrane</keyword>
<keyword evidence="9 12" id="KW-0472">Membrane</keyword>
<dbReference type="AlphaFoldDB" id="A0AAV5MG56"/>
<evidence type="ECO:0000256" key="3">
    <source>
        <dbReference type="ARBA" id="ARBA00022475"/>
    </source>
</evidence>
<dbReference type="GO" id="GO:0005886">
    <property type="term" value="C:plasma membrane"/>
    <property type="evidence" value="ECO:0007669"/>
    <property type="project" value="UniProtKB-SubCell"/>
</dbReference>
<dbReference type="GO" id="GO:0009791">
    <property type="term" value="P:post-embryonic development"/>
    <property type="evidence" value="ECO:0007669"/>
    <property type="project" value="UniProtKB-ARBA"/>
</dbReference>
<comment type="subcellular location">
    <subcellularLocation>
        <location evidence="1">Cell membrane</location>
        <topology evidence="1">Single-pass type I membrane protein</topology>
    </subcellularLocation>
</comment>
<feature type="chain" id="PRO_5043618861" description="Leucine-rich repeat-containing N-terminal plant-type domain-containing protein" evidence="13">
    <location>
        <begin position="21"/>
        <end position="1021"/>
    </location>
</feature>
<feature type="signal peptide" evidence="13">
    <location>
        <begin position="1"/>
        <end position="20"/>
    </location>
</feature>
<dbReference type="Proteomes" id="UP001054252">
    <property type="component" value="Unassembled WGS sequence"/>
</dbReference>
<feature type="transmembrane region" description="Helical" evidence="12">
    <location>
        <begin position="999"/>
        <end position="1020"/>
    </location>
</feature>
<evidence type="ECO:0000256" key="2">
    <source>
        <dbReference type="ARBA" id="ARBA00009592"/>
    </source>
</evidence>
<dbReference type="InterPro" id="IPR003591">
    <property type="entry name" value="Leu-rich_rpt_typical-subtyp"/>
</dbReference>
<protein>
    <recommendedName>
        <fullName evidence="14">Leucine-rich repeat-containing N-terminal plant-type domain-containing protein</fullName>
    </recommendedName>
</protein>
<organism evidence="15 16">
    <name type="scientific">Rubroshorea leprosula</name>
    <dbReference type="NCBI Taxonomy" id="152421"/>
    <lineage>
        <taxon>Eukaryota</taxon>
        <taxon>Viridiplantae</taxon>
        <taxon>Streptophyta</taxon>
        <taxon>Embryophyta</taxon>
        <taxon>Tracheophyta</taxon>
        <taxon>Spermatophyta</taxon>
        <taxon>Magnoliopsida</taxon>
        <taxon>eudicotyledons</taxon>
        <taxon>Gunneridae</taxon>
        <taxon>Pentapetalae</taxon>
        <taxon>rosids</taxon>
        <taxon>malvids</taxon>
        <taxon>Malvales</taxon>
        <taxon>Dipterocarpaceae</taxon>
        <taxon>Rubroshorea</taxon>
    </lineage>
</organism>
<gene>
    <name evidence="15" type="ORF">SLEP1_g55293</name>
</gene>
<evidence type="ECO:0000313" key="15">
    <source>
        <dbReference type="EMBL" id="GKV48482.1"/>
    </source>
</evidence>
<accession>A0AAV5MG56</accession>
<feature type="transmembrane region" description="Helical" evidence="12">
    <location>
        <begin position="955"/>
        <end position="978"/>
    </location>
</feature>
<dbReference type="EMBL" id="BPVZ01000258">
    <property type="protein sequence ID" value="GKV48482.1"/>
    <property type="molecule type" value="Genomic_DNA"/>
</dbReference>
<keyword evidence="11" id="KW-0325">Glycoprotein</keyword>
<dbReference type="Pfam" id="PF13855">
    <property type="entry name" value="LRR_8"/>
    <property type="match status" value="1"/>
</dbReference>
<evidence type="ECO:0000256" key="10">
    <source>
        <dbReference type="ARBA" id="ARBA00023170"/>
    </source>
</evidence>
<dbReference type="SMART" id="SM00369">
    <property type="entry name" value="LRR_TYP"/>
    <property type="match status" value="11"/>
</dbReference>
<dbReference type="SUPFAM" id="SSF52058">
    <property type="entry name" value="L domain-like"/>
    <property type="match status" value="2"/>
</dbReference>
<keyword evidence="8 12" id="KW-1133">Transmembrane helix</keyword>
<dbReference type="InterPro" id="IPR046956">
    <property type="entry name" value="RLP23-like"/>
</dbReference>
<evidence type="ECO:0000256" key="7">
    <source>
        <dbReference type="ARBA" id="ARBA00022737"/>
    </source>
</evidence>
<dbReference type="PANTHER" id="PTHR48063:SF98">
    <property type="entry name" value="LRR RECEPTOR-LIKE SERINE_THREONINE-PROTEIN KINASE FLS2"/>
    <property type="match status" value="1"/>
</dbReference>
<evidence type="ECO:0000256" key="9">
    <source>
        <dbReference type="ARBA" id="ARBA00023136"/>
    </source>
</evidence>
<comment type="similarity">
    <text evidence="2">Belongs to the RLP family.</text>
</comment>
<dbReference type="PANTHER" id="PTHR48063">
    <property type="entry name" value="LRR RECEPTOR-LIKE KINASE"/>
    <property type="match status" value="1"/>
</dbReference>
<evidence type="ECO:0000256" key="13">
    <source>
        <dbReference type="SAM" id="SignalP"/>
    </source>
</evidence>
<feature type="domain" description="Leucine-rich repeat-containing N-terminal plant-type" evidence="14">
    <location>
        <begin position="35"/>
        <end position="73"/>
    </location>
</feature>
<evidence type="ECO:0000256" key="12">
    <source>
        <dbReference type="SAM" id="Phobius"/>
    </source>
</evidence>
<evidence type="ECO:0000256" key="11">
    <source>
        <dbReference type="ARBA" id="ARBA00023180"/>
    </source>
</evidence>
<reference evidence="15 16" key="1">
    <citation type="journal article" date="2021" name="Commun. Biol.">
        <title>The genome of Shorea leprosula (Dipterocarpaceae) highlights the ecological relevance of drought in aseasonal tropical rainforests.</title>
        <authorList>
            <person name="Ng K.K.S."/>
            <person name="Kobayashi M.J."/>
            <person name="Fawcett J.A."/>
            <person name="Hatakeyama M."/>
            <person name="Paape T."/>
            <person name="Ng C.H."/>
            <person name="Ang C.C."/>
            <person name="Tnah L.H."/>
            <person name="Lee C.T."/>
            <person name="Nishiyama T."/>
            <person name="Sese J."/>
            <person name="O'Brien M.J."/>
            <person name="Copetti D."/>
            <person name="Mohd Noor M.I."/>
            <person name="Ong R.C."/>
            <person name="Putra M."/>
            <person name="Sireger I.Z."/>
            <person name="Indrioko S."/>
            <person name="Kosugi Y."/>
            <person name="Izuno A."/>
            <person name="Isagi Y."/>
            <person name="Lee S.L."/>
            <person name="Shimizu K.K."/>
        </authorList>
    </citation>
    <scope>NUCLEOTIDE SEQUENCE [LARGE SCALE GENOMIC DNA]</scope>
    <source>
        <strain evidence="15">214</strain>
    </source>
</reference>
<keyword evidence="3" id="KW-1003">Cell membrane</keyword>
<keyword evidence="7" id="KW-0677">Repeat</keyword>
<dbReference type="Pfam" id="PF13516">
    <property type="entry name" value="LRR_6"/>
    <property type="match status" value="1"/>
</dbReference>
<evidence type="ECO:0000256" key="8">
    <source>
        <dbReference type="ARBA" id="ARBA00022989"/>
    </source>
</evidence>
<dbReference type="InterPro" id="IPR013210">
    <property type="entry name" value="LRR_N_plant-typ"/>
</dbReference>
<evidence type="ECO:0000256" key="4">
    <source>
        <dbReference type="ARBA" id="ARBA00022614"/>
    </source>
</evidence>
<dbReference type="Pfam" id="PF00560">
    <property type="entry name" value="LRR_1"/>
    <property type="match status" value="11"/>
</dbReference>
<evidence type="ECO:0000256" key="1">
    <source>
        <dbReference type="ARBA" id="ARBA00004251"/>
    </source>
</evidence>
<keyword evidence="16" id="KW-1185">Reference proteome</keyword>
<proteinExistence type="inferred from homology"/>
<name>A0AAV5MG56_9ROSI</name>
<evidence type="ECO:0000313" key="16">
    <source>
        <dbReference type="Proteomes" id="UP001054252"/>
    </source>
</evidence>
<dbReference type="SUPFAM" id="SSF52047">
    <property type="entry name" value="RNI-like"/>
    <property type="match status" value="1"/>
</dbReference>
<dbReference type="InterPro" id="IPR032675">
    <property type="entry name" value="LRR_dom_sf"/>
</dbReference>
<dbReference type="FunFam" id="3.80.10.10:FF:000233">
    <property type="entry name" value="Leucine-rich repeat receptor-like protein kinase TDR"/>
    <property type="match status" value="1"/>
</dbReference>
<keyword evidence="10" id="KW-0675">Receptor</keyword>
<dbReference type="PRINTS" id="PR00019">
    <property type="entry name" value="LEURICHRPT"/>
</dbReference>
<evidence type="ECO:0000259" key="14">
    <source>
        <dbReference type="Pfam" id="PF08263"/>
    </source>
</evidence>
<comment type="caution">
    <text evidence="15">The sequence shown here is derived from an EMBL/GenBank/DDBJ whole genome shotgun (WGS) entry which is preliminary data.</text>
</comment>
<dbReference type="Gene3D" id="3.80.10.10">
    <property type="entry name" value="Ribonuclease Inhibitor"/>
    <property type="match status" value="4"/>
</dbReference>
<keyword evidence="4" id="KW-0433">Leucine-rich repeat</keyword>